<sequence length="319" mass="36244">MGDGKAVPAPVRGVICDLDVGEANPVAQRPRSVAPRLSIKLKKRLETRLIEHSESPWASPIVIVLKKNGVNIRMSVDYRIVKLSNYHLPLIDDLLVGLGMFHEFGHGEWVLGGQDVQKDKADIGWARMPFRFKNAPLIYQSDDNNFLWGFVWIPRIIKNLKGAVQKTKCGTHRFQRNVPKPSHIGPVLGRSSYIGIAYGVKRWDELCEDLDTLPYRLRYWNISVSLPKSEFGKRWILYLSHEISAEGIRAIPKVVKGVMDLPFPKSHKGVLSFLGNLNYYHKFIEDYPVLAAVLYRSSFVLVLLITTNTKTEHSFAYHG</sequence>
<dbReference type="GO" id="GO:0003964">
    <property type="term" value="F:RNA-directed DNA polymerase activity"/>
    <property type="evidence" value="ECO:0007669"/>
    <property type="project" value="UniProtKB-KW"/>
</dbReference>
<dbReference type="InterPro" id="IPR043502">
    <property type="entry name" value="DNA/RNA_pol_sf"/>
</dbReference>
<comment type="caution">
    <text evidence="1">The sequence shown here is derived from an EMBL/GenBank/DDBJ whole genome shotgun (WGS) entry which is preliminary data.</text>
</comment>
<accession>A0A225UWR6</accession>
<dbReference type="InterPro" id="IPR043128">
    <property type="entry name" value="Rev_trsase/Diguanyl_cyclase"/>
</dbReference>
<dbReference type="OrthoDB" id="117339at2759"/>
<dbReference type="AlphaFoldDB" id="A0A225UWR6"/>
<dbReference type="Gene3D" id="3.10.10.10">
    <property type="entry name" value="HIV Type 1 Reverse Transcriptase, subunit A, domain 1"/>
    <property type="match status" value="1"/>
</dbReference>
<dbReference type="Gene3D" id="3.30.70.270">
    <property type="match status" value="1"/>
</dbReference>
<keyword evidence="2" id="KW-1185">Reference proteome</keyword>
<keyword evidence="1" id="KW-0548">Nucleotidyltransferase</keyword>
<dbReference type="InterPro" id="IPR050951">
    <property type="entry name" value="Retrovirus_Pol_polyprotein"/>
</dbReference>
<evidence type="ECO:0000313" key="2">
    <source>
        <dbReference type="Proteomes" id="UP000198211"/>
    </source>
</evidence>
<keyword evidence="1" id="KW-0695">RNA-directed DNA polymerase</keyword>
<dbReference type="PANTHER" id="PTHR37984">
    <property type="entry name" value="PROTEIN CBG26694"/>
    <property type="match status" value="1"/>
</dbReference>
<name>A0A225UWR6_9STRA</name>
<dbReference type="EMBL" id="NBNE01011008">
    <property type="protein sequence ID" value="OWY96966.1"/>
    <property type="molecule type" value="Genomic_DNA"/>
</dbReference>
<dbReference type="SUPFAM" id="SSF56672">
    <property type="entry name" value="DNA/RNA polymerases"/>
    <property type="match status" value="2"/>
</dbReference>
<keyword evidence="1" id="KW-0808">Transferase</keyword>
<gene>
    <name evidence="1" type="ORF">PHMEG_00032624</name>
</gene>
<protein>
    <submittedName>
        <fullName evidence="1">Reverse transcriptase</fullName>
    </submittedName>
</protein>
<organism evidence="1 2">
    <name type="scientific">Phytophthora megakarya</name>
    <dbReference type="NCBI Taxonomy" id="4795"/>
    <lineage>
        <taxon>Eukaryota</taxon>
        <taxon>Sar</taxon>
        <taxon>Stramenopiles</taxon>
        <taxon>Oomycota</taxon>
        <taxon>Peronosporomycetes</taxon>
        <taxon>Peronosporales</taxon>
        <taxon>Peronosporaceae</taxon>
        <taxon>Phytophthora</taxon>
    </lineage>
</organism>
<reference evidence="2" key="1">
    <citation type="submission" date="2017-03" db="EMBL/GenBank/DDBJ databases">
        <title>Phytopthora megakarya and P. palmivora, two closely related causual agents of cacao black pod achieved similar genome size and gene model numbers by different mechanisms.</title>
        <authorList>
            <person name="Ali S."/>
            <person name="Shao J."/>
            <person name="Larry D.J."/>
            <person name="Kronmiller B."/>
            <person name="Shen D."/>
            <person name="Strem M.D."/>
            <person name="Melnick R.L."/>
            <person name="Guiltinan M.J."/>
            <person name="Tyler B.M."/>
            <person name="Meinhardt L.W."/>
            <person name="Bailey B.A."/>
        </authorList>
    </citation>
    <scope>NUCLEOTIDE SEQUENCE [LARGE SCALE GENOMIC DNA]</scope>
    <source>
        <strain evidence="2">zdho120</strain>
    </source>
</reference>
<dbReference type="Proteomes" id="UP000198211">
    <property type="component" value="Unassembled WGS sequence"/>
</dbReference>
<dbReference type="PANTHER" id="PTHR37984:SF5">
    <property type="entry name" value="PROTEIN NYNRIN-LIKE"/>
    <property type="match status" value="1"/>
</dbReference>
<evidence type="ECO:0000313" key="1">
    <source>
        <dbReference type="EMBL" id="OWY96966.1"/>
    </source>
</evidence>
<proteinExistence type="predicted"/>